<dbReference type="NCBIfam" id="TIGR00543">
    <property type="entry name" value="isochor_syn"/>
    <property type="match status" value="1"/>
</dbReference>
<dbReference type="OrthoDB" id="9806579at2"/>
<evidence type="ECO:0000313" key="10">
    <source>
        <dbReference type="EMBL" id="RHH13953.1"/>
    </source>
</evidence>
<dbReference type="Gene3D" id="3.60.120.10">
    <property type="entry name" value="Anthranilate synthase"/>
    <property type="match status" value="1"/>
</dbReference>
<sequence>MTSEETNNCEIIDELIRQGRSFAMYRNPGEEEPHFLMQTYGEVRLVREMEELNGQTGFVIAPFRVTPQCPIILIQPDCQEIPSCAGSPRRSVQPVCTEVCNRSAQNERPVRAKEAYAACFDIFIRALRAHTFDKLVLSRKVTVKKEPGFSPASAFYKACRRYIYSYVYLCYTPQTGVWMGSTPEIILSGEKGEWNTVALAGTQSLQNGELPQHWDEKNREEQEYVAAYIRNQLRSLGISPVEKGPYPAFAGALSHLKTDFRFSLNDSRKLGDLLKLLHPTPAVCGLPKEEAYRFILDNEGYDRSYYSGFIGWLKPEGKTDLYVNLRCMNVKEDTLTLYAGGGLLASSELDDEFQETEKKMQTMKNLNSL</sequence>
<comment type="catalytic activity">
    <reaction evidence="1">
        <text>chorismate = isochorismate</text>
        <dbReference type="Rhea" id="RHEA:18985"/>
        <dbReference type="ChEBI" id="CHEBI:29748"/>
        <dbReference type="ChEBI" id="CHEBI:29780"/>
        <dbReference type="EC" id="5.4.4.2"/>
    </reaction>
</comment>
<evidence type="ECO:0000256" key="2">
    <source>
        <dbReference type="ARBA" id="ARBA00005297"/>
    </source>
</evidence>
<dbReference type="GO" id="GO:0008909">
    <property type="term" value="F:isochorismate synthase activity"/>
    <property type="evidence" value="ECO:0007669"/>
    <property type="project" value="UniProtKB-EC"/>
</dbReference>
<dbReference type="InterPro" id="IPR004561">
    <property type="entry name" value="IsoChor_synthase"/>
</dbReference>
<reference evidence="12 13" key="3">
    <citation type="submission" date="2018-08" db="EMBL/GenBank/DDBJ databases">
        <title>A genome reference for cultivated species of the human gut microbiota.</title>
        <authorList>
            <person name="Zou Y."/>
            <person name="Xue W."/>
            <person name="Luo G."/>
        </authorList>
    </citation>
    <scope>NUCLEOTIDE SEQUENCE [LARGE SCALE GENOMIC DNA]</scope>
    <source>
        <strain evidence="10 12">AM18-6</strain>
        <strain evidence="9 13">OF01-1</strain>
    </source>
</reference>
<feature type="domain" description="Chorismate-utilising enzyme C-terminal" evidence="6">
    <location>
        <begin position="113"/>
        <end position="359"/>
    </location>
</feature>
<protein>
    <recommendedName>
        <fullName evidence="3">isochorismate synthase</fullName>
        <ecNumber evidence="3">5.4.4.2</ecNumber>
    </recommendedName>
    <alternativeName>
        <fullName evidence="5">Isochorismate mutase</fullName>
    </alternativeName>
</protein>
<dbReference type="RefSeq" id="WP_022011861.1">
    <property type="nucleotide sequence ID" value="NZ_CAEUHN010000018.1"/>
</dbReference>
<accession>A0A0I9S1I0</accession>
<reference evidence="7" key="2">
    <citation type="submission" date="2014-07" db="EMBL/GenBank/DDBJ databases">
        <title>Genetics and epidemiology of antimicrobial resistance in B. fragilis group.</title>
        <authorList>
            <person name="Sydenham T.V."/>
            <person name="Hasman H."/>
            <person name="Kemp M."/>
            <person name="Justesen U.S."/>
        </authorList>
    </citation>
    <scope>NUCLEOTIDE SEQUENCE [LARGE SCALE GENOMIC DNA]</scope>
    <source>
        <strain evidence="7">DCMOUH0018B</strain>
    </source>
</reference>
<dbReference type="Proteomes" id="UP000036847">
    <property type="component" value="Chromosome"/>
</dbReference>
<dbReference type="EMBL" id="JMZZ02000041">
    <property type="protein sequence ID" value="KFX76011.1"/>
    <property type="molecule type" value="Genomic_DNA"/>
</dbReference>
<dbReference type="GeneID" id="99670802"/>
<evidence type="ECO:0000256" key="5">
    <source>
        <dbReference type="ARBA" id="ARBA00041564"/>
    </source>
</evidence>
<evidence type="ECO:0000313" key="13">
    <source>
        <dbReference type="Proteomes" id="UP000284614"/>
    </source>
</evidence>
<dbReference type="PANTHER" id="PTHR42839:SF2">
    <property type="entry name" value="ISOCHORISMATE SYNTHASE ENTC"/>
    <property type="match status" value="1"/>
</dbReference>
<evidence type="ECO:0000313" key="7">
    <source>
        <dbReference type="EMBL" id="KFX76011.1"/>
    </source>
</evidence>
<evidence type="ECO:0000313" key="11">
    <source>
        <dbReference type="Proteomes" id="UP000036847"/>
    </source>
</evidence>
<dbReference type="EMBL" id="QRJE01000009">
    <property type="protein sequence ID" value="RHH13953.1"/>
    <property type="molecule type" value="Genomic_DNA"/>
</dbReference>
<dbReference type="AlphaFoldDB" id="A0A0I9S1I0"/>
<reference evidence="7" key="1">
    <citation type="book" date="2014" name="THE 24TH EUROPEAN CONGRESS OF CLINICAL MICROBIOLOGY AND INFECTIOUS DISEASES" publisher="ECCMID 2014" city="Barcelona, Spain">
        <title>Identification of resistance genes in three multidrug-resistant Bacteroides fragilis isolates by whole genome sequencing.</title>
        <editorList>
            <person name="Unknown"/>
            <person name="A."/>
        </editorList>
        <authorList>
            <person name="Sydenham T.V."/>
            <person name="Hasman H."/>
            <person name="Wang M."/>
            <person name="Soki J."/>
            <person name="Nagy E."/>
            <person name="Justesen U.S."/>
        </authorList>
    </citation>
    <scope>NUCLEOTIDE SEQUENCE</scope>
    <source>
        <strain evidence="7">DCMOUH0018B</strain>
        <strain evidence="8">DCMSKEJBY0001B</strain>
    </source>
</reference>
<comment type="similarity">
    <text evidence="2">Belongs to the isochorismate synthase family.</text>
</comment>
<organism evidence="7">
    <name type="scientific">Bacteroides fragilis</name>
    <dbReference type="NCBI Taxonomy" id="817"/>
    <lineage>
        <taxon>Bacteria</taxon>
        <taxon>Pseudomonadati</taxon>
        <taxon>Bacteroidota</taxon>
        <taxon>Bacteroidia</taxon>
        <taxon>Bacteroidales</taxon>
        <taxon>Bacteroidaceae</taxon>
        <taxon>Bacteroides</taxon>
    </lineage>
</organism>
<name>A0A0I9S1I0_BACFG</name>
<keyword evidence="4 8" id="KW-0413">Isomerase</keyword>
<gene>
    <name evidence="10" type="ORF">DW228_06860</name>
    <name evidence="9" type="ORF">DXA27_12175</name>
    <name evidence="8" type="ORF">EC80_010380</name>
    <name evidence="7" type="ORF">EE52_0204260</name>
</gene>
<dbReference type="PANTHER" id="PTHR42839">
    <property type="entry name" value="ISOCHORISMATE SYNTHASE ENTC"/>
    <property type="match status" value="1"/>
</dbReference>
<dbReference type="PATRIC" id="fig|817.51.peg.253"/>
<dbReference type="EC" id="5.4.4.2" evidence="3"/>
<dbReference type="InterPro" id="IPR015890">
    <property type="entry name" value="Chorismate_C"/>
</dbReference>
<evidence type="ECO:0000256" key="3">
    <source>
        <dbReference type="ARBA" id="ARBA00012824"/>
    </source>
</evidence>
<evidence type="ECO:0000256" key="4">
    <source>
        <dbReference type="ARBA" id="ARBA00023235"/>
    </source>
</evidence>
<dbReference type="EMBL" id="QSDG01000010">
    <property type="protein sequence ID" value="RGY68185.1"/>
    <property type="molecule type" value="Genomic_DNA"/>
</dbReference>
<evidence type="ECO:0000313" key="9">
    <source>
        <dbReference type="EMBL" id="RGY68185.1"/>
    </source>
</evidence>
<dbReference type="Proteomes" id="UP000266644">
    <property type="component" value="Unassembled WGS sequence"/>
</dbReference>
<dbReference type="Proteomes" id="UP000284614">
    <property type="component" value="Unassembled WGS sequence"/>
</dbReference>
<reference evidence="8 11" key="4">
    <citation type="submission" date="2019-03" db="EMBL/GenBank/DDBJ databases">
        <title>Complete genome assembly of MDR B. fragilis.</title>
        <authorList>
            <person name="Sydenham T.V."/>
            <person name="Hasman H."/>
            <person name="Justesen U.S."/>
        </authorList>
    </citation>
    <scope>NUCLEOTIDE SEQUENCE [LARGE SCALE GENOMIC DNA]</scope>
    <source>
        <strain evidence="8 11">DCMSKEJBY0001B</strain>
    </source>
</reference>
<evidence type="ECO:0000259" key="6">
    <source>
        <dbReference type="Pfam" id="PF00425"/>
    </source>
</evidence>
<evidence type="ECO:0000313" key="12">
    <source>
        <dbReference type="Proteomes" id="UP000266644"/>
    </source>
</evidence>
<evidence type="ECO:0000256" key="1">
    <source>
        <dbReference type="ARBA" id="ARBA00000799"/>
    </source>
</evidence>
<dbReference type="InterPro" id="IPR005801">
    <property type="entry name" value="ADC_synthase"/>
</dbReference>
<dbReference type="SUPFAM" id="SSF56322">
    <property type="entry name" value="ADC synthase"/>
    <property type="match status" value="1"/>
</dbReference>
<evidence type="ECO:0000313" key="8">
    <source>
        <dbReference type="EMBL" id="QCQ45229.1"/>
    </source>
</evidence>
<dbReference type="Pfam" id="PF00425">
    <property type="entry name" value="Chorismate_bind"/>
    <property type="match status" value="1"/>
</dbReference>
<proteinExistence type="inferred from homology"/>
<dbReference type="EMBL" id="CP036546">
    <property type="protein sequence ID" value="QCQ45229.1"/>
    <property type="molecule type" value="Genomic_DNA"/>
</dbReference>